<organism evidence="1 2">
    <name type="scientific">Prevotella veroralis F0319</name>
    <dbReference type="NCBI Taxonomy" id="649761"/>
    <lineage>
        <taxon>Bacteria</taxon>
        <taxon>Pseudomonadati</taxon>
        <taxon>Bacteroidota</taxon>
        <taxon>Bacteroidia</taxon>
        <taxon>Bacteroidales</taxon>
        <taxon>Prevotellaceae</taxon>
        <taxon>Prevotella</taxon>
    </lineage>
</organism>
<dbReference type="eggNOG" id="ENOG50333Z2">
    <property type="taxonomic scope" value="Bacteria"/>
</dbReference>
<dbReference type="GO" id="GO:0003729">
    <property type="term" value="F:mRNA binding"/>
    <property type="evidence" value="ECO:0007669"/>
    <property type="project" value="InterPro"/>
</dbReference>
<dbReference type="RefSeq" id="WP_004383080.1">
    <property type="nucleotide sequence ID" value="NZ_GG698713.1"/>
</dbReference>
<proteinExistence type="predicted"/>
<keyword evidence="2" id="KW-1185">Reference proteome</keyword>
<comment type="caution">
    <text evidence="1">The sequence shown here is derived from an EMBL/GenBank/DDBJ whole genome shotgun (WGS) entry which is preliminary data.</text>
</comment>
<dbReference type="STRING" id="649761.HMPREF0973_01414"/>
<gene>
    <name evidence="1" type="ORF">HMPREF0973_01414</name>
</gene>
<dbReference type="Pfam" id="PF07927">
    <property type="entry name" value="HicA_toxin"/>
    <property type="match status" value="1"/>
</dbReference>
<evidence type="ECO:0000313" key="1">
    <source>
        <dbReference type="EMBL" id="EEX18879.1"/>
    </source>
</evidence>
<sequence length="86" mass="10126">MNKKGKLLKRFNELPKDFSFGEMEMLFKQFGFHLEHKGSTSGSRVIFVNESDGNRYIMHKPHPTNIIKGYVMKQVMIFLKVNNYVK</sequence>
<dbReference type="HOGENOM" id="CLU_164851_0_1_10"/>
<dbReference type="EMBL" id="ACVA01000031">
    <property type="protein sequence ID" value="EEX18879.1"/>
    <property type="molecule type" value="Genomic_DNA"/>
</dbReference>
<evidence type="ECO:0000313" key="2">
    <source>
        <dbReference type="Proteomes" id="UP000003327"/>
    </source>
</evidence>
<dbReference type="Proteomes" id="UP000003327">
    <property type="component" value="Unassembled WGS sequence"/>
</dbReference>
<protein>
    <recommendedName>
        <fullName evidence="3">Toxin-antitoxin system, toxin component, HicA family</fullName>
    </recommendedName>
</protein>
<reference evidence="1 2" key="1">
    <citation type="submission" date="2009-09" db="EMBL/GenBank/DDBJ databases">
        <authorList>
            <person name="Weinstock G."/>
            <person name="Sodergren E."/>
            <person name="Clifton S."/>
            <person name="Fulton L."/>
            <person name="Fulton B."/>
            <person name="Courtney L."/>
            <person name="Fronick C."/>
            <person name="Harrison M."/>
            <person name="Strong C."/>
            <person name="Farmer C."/>
            <person name="Delahaunty K."/>
            <person name="Markovic C."/>
            <person name="Hall O."/>
            <person name="Minx P."/>
            <person name="Tomlinson C."/>
            <person name="Mitreva M."/>
            <person name="Nelson J."/>
            <person name="Hou S."/>
            <person name="Wollam A."/>
            <person name="Pepin K.H."/>
            <person name="Johnson M."/>
            <person name="Bhonagiri V."/>
            <person name="Nash W.E."/>
            <person name="Warren W."/>
            <person name="Chinwalla A."/>
            <person name="Mardis E.R."/>
            <person name="Wilson R.K."/>
        </authorList>
    </citation>
    <scope>NUCLEOTIDE SEQUENCE [LARGE SCALE GENOMIC DNA]</scope>
    <source>
        <strain evidence="1 2">F0319</strain>
    </source>
</reference>
<dbReference type="OrthoDB" id="1447122at2"/>
<dbReference type="InterPro" id="IPR012933">
    <property type="entry name" value="HicA_mRNA_interferase"/>
</dbReference>
<name>C9MP76_9BACT</name>
<dbReference type="AlphaFoldDB" id="C9MP76"/>
<evidence type="ECO:0008006" key="3">
    <source>
        <dbReference type="Google" id="ProtNLM"/>
    </source>
</evidence>
<accession>C9MP76</accession>